<comment type="caution">
    <text evidence="1">The sequence shown here is derived from an EMBL/GenBank/DDBJ whole genome shotgun (WGS) entry which is preliminary data.</text>
</comment>
<dbReference type="EMBL" id="JAEAOA010001748">
    <property type="protein sequence ID" value="KAK3599659.1"/>
    <property type="molecule type" value="Genomic_DNA"/>
</dbReference>
<dbReference type="Proteomes" id="UP001195483">
    <property type="component" value="Unassembled WGS sequence"/>
</dbReference>
<dbReference type="AlphaFoldDB" id="A0AAE0SXM2"/>
<keyword evidence="2" id="KW-1185">Reference proteome</keyword>
<accession>A0AAE0SXM2</accession>
<organism evidence="1 2">
    <name type="scientific">Potamilus streckersoni</name>
    <dbReference type="NCBI Taxonomy" id="2493646"/>
    <lineage>
        <taxon>Eukaryota</taxon>
        <taxon>Metazoa</taxon>
        <taxon>Spiralia</taxon>
        <taxon>Lophotrochozoa</taxon>
        <taxon>Mollusca</taxon>
        <taxon>Bivalvia</taxon>
        <taxon>Autobranchia</taxon>
        <taxon>Heteroconchia</taxon>
        <taxon>Palaeoheterodonta</taxon>
        <taxon>Unionida</taxon>
        <taxon>Unionoidea</taxon>
        <taxon>Unionidae</taxon>
        <taxon>Ambleminae</taxon>
        <taxon>Lampsilini</taxon>
        <taxon>Potamilus</taxon>
    </lineage>
</organism>
<gene>
    <name evidence="1" type="ORF">CHS0354_029122</name>
</gene>
<evidence type="ECO:0000313" key="2">
    <source>
        <dbReference type="Proteomes" id="UP001195483"/>
    </source>
</evidence>
<feature type="non-terminal residue" evidence="1">
    <location>
        <position position="1"/>
    </location>
</feature>
<sequence length="96" mass="10444">MYGSLASRSIVSVKKKSTISPLIEMLAGKDADHGFKQALSTDNECAGVTKRDHLIRRGGYGPGYTSQVSTIQVLEDGNYFINDGVNINATVYMNTR</sequence>
<reference evidence="1" key="2">
    <citation type="journal article" date="2021" name="Genome Biol. Evol.">
        <title>Developing a high-quality reference genome for a parasitic bivalve with doubly uniparental inheritance (Bivalvia: Unionida).</title>
        <authorList>
            <person name="Smith C.H."/>
        </authorList>
    </citation>
    <scope>NUCLEOTIDE SEQUENCE</scope>
    <source>
        <strain evidence="1">CHS0354</strain>
        <tissue evidence="1">Mantle</tissue>
    </source>
</reference>
<evidence type="ECO:0000313" key="1">
    <source>
        <dbReference type="EMBL" id="KAK3599659.1"/>
    </source>
</evidence>
<reference evidence="1" key="3">
    <citation type="submission" date="2023-05" db="EMBL/GenBank/DDBJ databases">
        <authorList>
            <person name="Smith C.H."/>
        </authorList>
    </citation>
    <scope>NUCLEOTIDE SEQUENCE</scope>
    <source>
        <strain evidence="1">CHS0354</strain>
        <tissue evidence="1">Mantle</tissue>
    </source>
</reference>
<name>A0AAE0SXM2_9BIVA</name>
<proteinExistence type="predicted"/>
<protein>
    <submittedName>
        <fullName evidence="1">Uncharacterized protein</fullName>
    </submittedName>
</protein>
<reference evidence="1" key="1">
    <citation type="journal article" date="2021" name="Genome Biol. Evol.">
        <title>A High-Quality Reference Genome for a Parasitic Bivalve with Doubly Uniparental Inheritance (Bivalvia: Unionida).</title>
        <authorList>
            <person name="Smith C.H."/>
        </authorList>
    </citation>
    <scope>NUCLEOTIDE SEQUENCE</scope>
    <source>
        <strain evidence="1">CHS0354</strain>
    </source>
</reference>